<evidence type="ECO:0000313" key="2">
    <source>
        <dbReference type="Proteomes" id="UP000215335"/>
    </source>
</evidence>
<comment type="caution">
    <text evidence="1">The sequence shown here is derived from an EMBL/GenBank/DDBJ whole genome shotgun (WGS) entry which is preliminary data.</text>
</comment>
<gene>
    <name evidence="1" type="ORF">TSAR_014191</name>
</gene>
<evidence type="ECO:0000313" key="1">
    <source>
        <dbReference type="EMBL" id="OXU31014.1"/>
    </source>
</evidence>
<reference evidence="1 2" key="1">
    <citation type="journal article" date="2017" name="Curr. Biol.">
        <title>The Evolution of Venom by Co-option of Single-Copy Genes.</title>
        <authorList>
            <person name="Martinson E.O."/>
            <person name="Mrinalini"/>
            <person name="Kelkar Y.D."/>
            <person name="Chang C.H."/>
            <person name="Werren J.H."/>
        </authorList>
    </citation>
    <scope>NUCLEOTIDE SEQUENCE [LARGE SCALE GENOMIC DNA]</scope>
    <source>
        <strain evidence="1 2">Alberta</strain>
        <tissue evidence="1">Whole body</tissue>
    </source>
</reference>
<protein>
    <submittedName>
        <fullName evidence="1">Uncharacterized protein</fullName>
    </submittedName>
</protein>
<dbReference type="EMBL" id="NNAY01000096">
    <property type="protein sequence ID" value="OXU31014.1"/>
    <property type="molecule type" value="Genomic_DNA"/>
</dbReference>
<keyword evidence="2" id="KW-1185">Reference proteome</keyword>
<organism evidence="1 2">
    <name type="scientific">Trichomalopsis sarcophagae</name>
    <dbReference type="NCBI Taxonomy" id="543379"/>
    <lineage>
        <taxon>Eukaryota</taxon>
        <taxon>Metazoa</taxon>
        <taxon>Ecdysozoa</taxon>
        <taxon>Arthropoda</taxon>
        <taxon>Hexapoda</taxon>
        <taxon>Insecta</taxon>
        <taxon>Pterygota</taxon>
        <taxon>Neoptera</taxon>
        <taxon>Endopterygota</taxon>
        <taxon>Hymenoptera</taxon>
        <taxon>Apocrita</taxon>
        <taxon>Proctotrupomorpha</taxon>
        <taxon>Chalcidoidea</taxon>
        <taxon>Pteromalidae</taxon>
        <taxon>Pteromalinae</taxon>
        <taxon>Trichomalopsis</taxon>
    </lineage>
</organism>
<sequence>MCQIFWVRSDQSFSVYFDLR</sequence>
<proteinExistence type="predicted"/>
<name>A0A232FJV9_9HYME</name>
<dbReference type="Proteomes" id="UP000215335">
    <property type="component" value="Unassembled WGS sequence"/>
</dbReference>
<accession>A0A232FJV9</accession>
<dbReference type="AlphaFoldDB" id="A0A232FJV9"/>